<evidence type="ECO:0000313" key="1">
    <source>
        <dbReference type="EnsemblMetazoa" id="MESCA008196-PA"/>
    </source>
</evidence>
<sequence length="31" mass="3457">MSIEEDLMLQQPMLTNSTFSESGAVNILDQN</sequence>
<dbReference type="EnsemblMetazoa" id="MESCA008196-RA">
    <property type="protein sequence ID" value="MESCA008196-PA"/>
    <property type="gene ID" value="MESCA008196"/>
</dbReference>
<dbReference type="AlphaFoldDB" id="T1GWL9"/>
<evidence type="ECO:0000313" key="2">
    <source>
        <dbReference type="Proteomes" id="UP000015102"/>
    </source>
</evidence>
<keyword evidence="2" id="KW-1185">Reference proteome</keyword>
<protein>
    <submittedName>
        <fullName evidence="1">Uncharacterized protein</fullName>
    </submittedName>
</protein>
<proteinExistence type="predicted"/>
<accession>T1GWL9</accession>
<reference evidence="1" key="2">
    <citation type="submission" date="2015-06" db="UniProtKB">
        <authorList>
            <consortium name="EnsemblMetazoa"/>
        </authorList>
    </citation>
    <scope>IDENTIFICATION</scope>
</reference>
<name>T1GWL9_MEGSC</name>
<organism evidence="1 2">
    <name type="scientific">Megaselia scalaris</name>
    <name type="common">Humpbacked fly</name>
    <name type="synonym">Phora scalaris</name>
    <dbReference type="NCBI Taxonomy" id="36166"/>
    <lineage>
        <taxon>Eukaryota</taxon>
        <taxon>Metazoa</taxon>
        <taxon>Ecdysozoa</taxon>
        <taxon>Arthropoda</taxon>
        <taxon>Hexapoda</taxon>
        <taxon>Insecta</taxon>
        <taxon>Pterygota</taxon>
        <taxon>Neoptera</taxon>
        <taxon>Endopterygota</taxon>
        <taxon>Diptera</taxon>
        <taxon>Brachycera</taxon>
        <taxon>Muscomorpha</taxon>
        <taxon>Platypezoidea</taxon>
        <taxon>Phoridae</taxon>
        <taxon>Megaseliini</taxon>
        <taxon>Megaselia</taxon>
    </lineage>
</organism>
<dbReference type="EMBL" id="CAQQ02109710">
    <property type="status" value="NOT_ANNOTATED_CDS"/>
    <property type="molecule type" value="Genomic_DNA"/>
</dbReference>
<dbReference type="HOGENOM" id="CLU_3399818_0_0_1"/>
<reference evidence="2" key="1">
    <citation type="submission" date="2013-02" db="EMBL/GenBank/DDBJ databases">
        <authorList>
            <person name="Hughes D."/>
        </authorList>
    </citation>
    <scope>NUCLEOTIDE SEQUENCE</scope>
    <source>
        <strain>Durham</strain>
        <strain evidence="2">NC isolate 2 -- Noor lab</strain>
    </source>
</reference>
<dbReference type="Proteomes" id="UP000015102">
    <property type="component" value="Unassembled WGS sequence"/>
</dbReference>